<proteinExistence type="predicted"/>
<dbReference type="EMBL" id="ACCL02000006">
    <property type="protein sequence ID" value="EET61529.1"/>
    <property type="molecule type" value="Genomic_DNA"/>
</dbReference>
<gene>
    <name evidence="1" type="ORF">BRYFOR_06704</name>
</gene>
<dbReference type="Proteomes" id="UP000005561">
    <property type="component" value="Unassembled WGS sequence"/>
</dbReference>
<evidence type="ECO:0000313" key="2">
    <source>
        <dbReference type="Proteomes" id="UP000005561"/>
    </source>
</evidence>
<evidence type="ECO:0000313" key="1">
    <source>
        <dbReference type="EMBL" id="EET61529.1"/>
    </source>
</evidence>
<accession>C6LD46</accession>
<keyword evidence="2" id="KW-1185">Reference proteome</keyword>
<organism evidence="1 2">
    <name type="scientific">Marvinbryantia formatexigens DSM 14469</name>
    <dbReference type="NCBI Taxonomy" id="478749"/>
    <lineage>
        <taxon>Bacteria</taxon>
        <taxon>Bacillati</taxon>
        <taxon>Bacillota</taxon>
        <taxon>Clostridia</taxon>
        <taxon>Lachnospirales</taxon>
        <taxon>Lachnospiraceae</taxon>
        <taxon>Marvinbryantia</taxon>
    </lineage>
</organism>
<protein>
    <submittedName>
        <fullName evidence="1">Uncharacterized protein</fullName>
    </submittedName>
</protein>
<name>C6LD46_9FIRM</name>
<sequence length="63" mass="7195">MPQTACLNCNPIILNTRSNNKINLQIASFCGRMMLLFKSGLCIHCKVRKKVIQECKNPIAKRF</sequence>
<reference evidence="1" key="1">
    <citation type="submission" date="2009-07" db="EMBL/GenBank/DDBJ databases">
        <authorList>
            <person name="Weinstock G."/>
            <person name="Sodergren E."/>
            <person name="Clifton S."/>
            <person name="Fulton L."/>
            <person name="Fulton B."/>
            <person name="Courtney L."/>
            <person name="Fronick C."/>
            <person name="Harrison M."/>
            <person name="Strong C."/>
            <person name="Farmer C."/>
            <person name="Delahaunty K."/>
            <person name="Markovic C."/>
            <person name="Hall O."/>
            <person name="Minx P."/>
            <person name="Tomlinson C."/>
            <person name="Mitreva M."/>
            <person name="Nelson J."/>
            <person name="Hou S."/>
            <person name="Wollam A."/>
            <person name="Pepin K.H."/>
            <person name="Johnson M."/>
            <person name="Bhonagiri V."/>
            <person name="Nash W.E."/>
            <person name="Warren W."/>
            <person name="Chinwalla A."/>
            <person name="Mardis E.R."/>
            <person name="Wilson R.K."/>
        </authorList>
    </citation>
    <scope>NUCLEOTIDE SEQUENCE [LARGE SCALE GENOMIC DNA]</scope>
    <source>
        <strain evidence="1">DSM 14469</strain>
    </source>
</reference>
<comment type="caution">
    <text evidence="1">The sequence shown here is derived from an EMBL/GenBank/DDBJ whole genome shotgun (WGS) entry which is preliminary data.</text>
</comment>
<dbReference type="AlphaFoldDB" id="C6LD46"/>